<feature type="domain" description="Ubiquitin-like" evidence="1">
    <location>
        <begin position="118"/>
        <end position="172"/>
    </location>
</feature>
<protein>
    <recommendedName>
        <fullName evidence="1">Ubiquitin-like domain-containing protein</fullName>
    </recommendedName>
</protein>
<dbReference type="SUPFAM" id="SSF54236">
    <property type="entry name" value="Ubiquitin-like"/>
    <property type="match status" value="1"/>
</dbReference>
<dbReference type="InterPro" id="IPR000626">
    <property type="entry name" value="Ubiquitin-like_dom"/>
</dbReference>
<evidence type="ECO:0000313" key="2">
    <source>
        <dbReference type="EMBL" id="CAI8029544.1"/>
    </source>
</evidence>
<sequence length="617" mass="68839">MESSCSIRCLMSATVSGIGLNRRVCCVTVSSEEHLSSSSIFSSRSAITTTKRGGVSRHTYVLTRQNTVYEDEGKMESGRSSGGDGKNNGIITLNLLLKCTDTLTDSVKEVNLPALPPTTEELKSAIEGSCNVPSCVQDLSFESYPLSDREDVRRARIRSGDTITVRYLAEGDCKEVVGIISWMGVVLAVLKTENPSVTRGMSEHLNDLVTSAIELEYIENLAFNYFFPWLDAKKYANKLHFVSKGGLEIMMELYSLLHRETWGRCLLKMKYLEYGILRVLWNLSETFPLRRAIIRLGGLEMCMQSLMRETIIKGEAIVDRQSPKGANQDWILVENLGAALGTLCNFSELPEVHMKIATRSEVLHQLICVALSPSVRTMTSILVATLYLCLAATQETHSHIAAVGIIGLMEVCVCQHDKQGAAQKERDILLLKYFTGVFMAQVALASPHCIPSSLCKSVNHFLRGFLDTATYQQIRDTEIEHWYVWQTFMPYVKLAYLPEPTALSLDLRNMRALSLELILFGLQNMLGRSKHREVLIQENLLDYITCMPWFVPEPLKPQAKELVLMLANFPDVNMQPPQLLSVAKASLAKTCRGLGLEKVTRLSAGEIATELLPDNPE</sequence>
<dbReference type="InterPro" id="IPR016024">
    <property type="entry name" value="ARM-type_fold"/>
</dbReference>
<dbReference type="InterPro" id="IPR011989">
    <property type="entry name" value="ARM-like"/>
</dbReference>
<dbReference type="PROSITE" id="PS50053">
    <property type="entry name" value="UBIQUITIN_2"/>
    <property type="match status" value="1"/>
</dbReference>
<dbReference type="Gene3D" id="1.25.10.10">
    <property type="entry name" value="Leucine-rich Repeat Variant"/>
    <property type="match status" value="1"/>
</dbReference>
<organism evidence="2 3">
    <name type="scientific">Geodia barretti</name>
    <name type="common">Barrett's horny sponge</name>
    <dbReference type="NCBI Taxonomy" id="519541"/>
    <lineage>
        <taxon>Eukaryota</taxon>
        <taxon>Metazoa</taxon>
        <taxon>Porifera</taxon>
        <taxon>Demospongiae</taxon>
        <taxon>Heteroscleromorpha</taxon>
        <taxon>Tetractinellida</taxon>
        <taxon>Astrophorina</taxon>
        <taxon>Geodiidae</taxon>
        <taxon>Geodia</taxon>
    </lineage>
</organism>
<name>A0AA35WQZ6_GEOBA</name>
<evidence type="ECO:0000259" key="1">
    <source>
        <dbReference type="PROSITE" id="PS50053"/>
    </source>
</evidence>
<gene>
    <name evidence="2" type="ORF">GBAR_LOCUS16780</name>
</gene>
<dbReference type="Proteomes" id="UP001174909">
    <property type="component" value="Unassembled WGS sequence"/>
</dbReference>
<dbReference type="EMBL" id="CASHTH010002414">
    <property type="protein sequence ID" value="CAI8029544.1"/>
    <property type="molecule type" value="Genomic_DNA"/>
</dbReference>
<dbReference type="AlphaFoldDB" id="A0AA35WQZ6"/>
<dbReference type="SUPFAM" id="SSF48371">
    <property type="entry name" value="ARM repeat"/>
    <property type="match status" value="1"/>
</dbReference>
<evidence type="ECO:0000313" key="3">
    <source>
        <dbReference type="Proteomes" id="UP001174909"/>
    </source>
</evidence>
<accession>A0AA35WQZ6</accession>
<proteinExistence type="predicted"/>
<dbReference type="InterPro" id="IPR029071">
    <property type="entry name" value="Ubiquitin-like_domsf"/>
</dbReference>
<dbReference type="CDD" id="cd17039">
    <property type="entry name" value="Ubl_ubiquitin_like"/>
    <property type="match status" value="1"/>
</dbReference>
<reference evidence="2" key="1">
    <citation type="submission" date="2023-03" db="EMBL/GenBank/DDBJ databases">
        <authorList>
            <person name="Steffen K."/>
            <person name="Cardenas P."/>
        </authorList>
    </citation>
    <scope>NUCLEOTIDE SEQUENCE</scope>
</reference>
<comment type="caution">
    <text evidence="2">The sequence shown here is derived from an EMBL/GenBank/DDBJ whole genome shotgun (WGS) entry which is preliminary data.</text>
</comment>
<keyword evidence="3" id="KW-1185">Reference proteome</keyword>